<feature type="region of interest" description="Disordered" evidence="1">
    <location>
        <begin position="27"/>
        <end position="96"/>
    </location>
</feature>
<keyword evidence="4" id="KW-1185">Reference proteome</keyword>
<evidence type="ECO:0000256" key="1">
    <source>
        <dbReference type="SAM" id="MobiDB-lite"/>
    </source>
</evidence>
<dbReference type="KEGG" id="sfk:KY5_6458c"/>
<sequence length="189" mass="18565">MRTALRKKSTLAVAAFAALALSLTACNDGDGTQDSGAADSTNPATSSKAPGDSAEPSGRPAADDDKNDTGSADSGGASQQDGTSTGADGEGVNTGGGEGTYTGTLTYLADHKMMVGDQAFLVENSTAILGAAAICGSPDGSVSADGTGAGTVKCTYDDLVKAARAGTVKVKVLKDSDGIAVKVAEIYHP</sequence>
<dbReference type="Proteomes" id="UP000221011">
    <property type="component" value="Chromosome"/>
</dbReference>
<evidence type="ECO:0000313" key="3">
    <source>
        <dbReference type="EMBL" id="ATL31476.1"/>
    </source>
</evidence>
<feature type="chain" id="PRO_5039671199" evidence="2">
    <location>
        <begin position="28"/>
        <end position="189"/>
    </location>
</feature>
<evidence type="ECO:0000313" key="4">
    <source>
        <dbReference type="Proteomes" id="UP000221011"/>
    </source>
</evidence>
<name>A0A291QIZ1_9ACTN</name>
<dbReference type="AlphaFoldDB" id="A0A291QIZ1"/>
<gene>
    <name evidence="3" type="ORF">KY5_6458c</name>
</gene>
<dbReference type="RefSeq" id="WP_098245600.1">
    <property type="nucleotide sequence ID" value="NZ_CP022685.1"/>
</dbReference>
<protein>
    <submittedName>
        <fullName evidence="3">Putative lipoprotein</fullName>
    </submittedName>
</protein>
<feature type="compositionally biased region" description="Polar residues" evidence="1">
    <location>
        <begin position="69"/>
        <end position="84"/>
    </location>
</feature>
<keyword evidence="2" id="KW-0732">Signal</keyword>
<evidence type="ECO:0000256" key="2">
    <source>
        <dbReference type="SAM" id="SignalP"/>
    </source>
</evidence>
<proteinExistence type="predicted"/>
<organism evidence="3 4">
    <name type="scientific">Streptomyces formicae</name>
    <dbReference type="NCBI Taxonomy" id="1616117"/>
    <lineage>
        <taxon>Bacteria</taxon>
        <taxon>Bacillati</taxon>
        <taxon>Actinomycetota</taxon>
        <taxon>Actinomycetes</taxon>
        <taxon>Kitasatosporales</taxon>
        <taxon>Streptomycetaceae</taxon>
        <taxon>Streptomyces</taxon>
    </lineage>
</organism>
<feature type="compositionally biased region" description="Polar residues" evidence="1">
    <location>
        <begin position="30"/>
        <end position="48"/>
    </location>
</feature>
<feature type="signal peptide" evidence="2">
    <location>
        <begin position="1"/>
        <end position="27"/>
    </location>
</feature>
<dbReference type="PROSITE" id="PS51257">
    <property type="entry name" value="PROKAR_LIPOPROTEIN"/>
    <property type="match status" value="1"/>
</dbReference>
<reference evidence="3 4" key="1">
    <citation type="submission" date="2017-08" db="EMBL/GenBank/DDBJ databases">
        <title>Complete Genome Sequence of Streptomyces formicae KY5, the formicamycin producer.</title>
        <authorList>
            <person name="Holmes N.A."/>
            <person name="Devine R."/>
            <person name="Qin Z."/>
            <person name="Seipke R.F."/>
            <person name="Wilkinson B."/>
            <person name="Hutchings M.I."/>
        </authorList>
    </citation>
    <scope>NUCLEOTIDE SEQUENCE [LARGE SCALE GENOMIC DNA]</scope>
    <source>
        <strain evidence="3 4">KY5</strain>
    </source>
</reference>
<dbReference type="EMBL" id="CP022685">
    <property type="protein sequence ID" value="ATL31476.1"/>
    <property type="molecule type" value="Genomic_DNA"/>
</dbReference>
<accession>A0A291QIZ1</accession>
<keyword evidence="3" id="KW-0449">Lipoprotein</keyword>